<reference evidence="3 6" key="4">
    <citation type="submission" date="2017-09" db="EMBL/GenBank/DDBJ databases">
        <title>Tripartite evolution among Lactobacillus johnsonii, Lactobacillus taiwanensis, Lactobacillus reuteri and their rodent host.</title>
        <authorList>
            <person name="Wang T."/>
            <person name="Knowles S."/>
            <person name="Cheng C."/>
        </authorList>
    </citation>
    <scope>NUCLEOTIDE SEQUENCE [LARGE SCALE GENOMIC DNA]</scope>
    <source>
        <strain evidence="3 6">103v</strain>
    </source>
</reference>
<evidence type="ECO:0000313" key="3">
    <source>
        <dbReference type="EMBL" id="OYT05373.1"/>
    </source>
</evidence>
<proteinExistence type="predicted"/>
<evidence type="ECO:0000313" key="7">
    <source>
        <dbReference type="Proteomes" id="UP000276940"/>
    </source>
</evidence>
<dbReference type="Proteomes" id="UP000216122">
    <property type="component" value="Unassembled WGS sequence"/>
</dbReference>
<dbReference type="AlphaFoldDB" id="A0A073JM29"/>
<feature type="transmembrane region" description="Helical" evidence="1">
    <location>
        <begin position="35"/>
        <end position="51"/>
    </location>
</feature>
<evidence type="ECO:0000313" key="2">
    <source>
        <dbReference type="EMBL" id="KEK13804.1"/>
    </source>
</evidence>
<evidence type="ECO:0000313" key="6">
    <source>
        <dbReference type="Proteomes" id="UP000216122"/>
    </source>
</evidence>
<reference evidence="2 5" key="1">
    <citation type="submission" date="2014-06" db="EMBL/GenBank/DDBJ databases">
        <title>Genetic determinant of reutericyclin biosynthesis of Lactobacillus reuteri.</title>
        <authorList>
            <person name="Lin X."/>
            <person name="Duar R."/>
            <person name="Walter J."/>
            <person name="Gaenzle M."/>
        </authorList>
    </citation>
    <scope>NUCLEOTIDE SEQUENCE [LARGE SCALE GENOMIC DNA]</scope>
    <source>
        <strain evidence="2 5">LTH2584</strain>
    </source>
</reference>
<feature type="transmembrane region" description="Helical" evidence="1">
    <location>
        <begin position="79"/>
        <end position="96"/>
    </location>
</feature>
<keyword evidence="1" id="KW-0472">Membrane</keyword>
<gene>
    <name evidence="4" type="ORF">C5O77_05370</name>
    <name evidence="3" type="ORF">CBG21_00055</name>
    <name evidence="2" type="ORF">LR3_03675</name>
</gene>
<comment type="caution">
    <text evidence="2">The sequence shown here is derived from an EMBL/GenBank/DDBJ whole genome shotgun (WGS) entry which is preliminary data.</text>
</comment>
<dbReference type="EMBL" id="NGQC01000010">
    <property type="protein sequence ID" value="OYT05373.1"/>
    <property type="molecule type" value="Genomic_DNA"/>
</dbReference>
<evidence type="ECO:0000256" key="1">
    <source>
        <dbReference type="SAM" id="Phobius"/>
    </source>
</evidence>
<evidence type="ECO:0000313" key="4">
    <source>
        <dbReference type="EMBL" id="RMX25613.1"/>
    </source>
</evidence>
<dbReference type="EMBL" id="JOSX01000024">
    <property type="protein sequence ID" value="KEK13804.1"/>
    <property type="molecule type" value="Genomic_DNA"/>
</dbReference>
<name>A0A073JM29_LIMRT</name>
<keyword evidence="1" id="KW-1133">Transmembrane helix</keyword>
<evidence type="ECO:0000313" key="5">
    <source>
        <dbReference type="Proteomes" id="UP000027731"/>
    </source>
</evidence>
<organism evidence="2 5">
    <name type="scientific">Limosilactobacillus reuteri</name>
    <name type="common">Lactobacillus reuteri</name>
    <dbReference type="NCBI Taxonomy" id="1598"/>
    <lineage>
        <taxon>Bacteria</taxon>
        <taxon>Bacillati</taxon>
        <taxon>Bacillota</taxon>
        <taxon>Bacilli</taxon>
        <taxon>Lactobacillales</taxon>
        <taxon>Lactobacillaceae</taxon>
        <taxon>Limosilactobacillus</taxon>
    </lineage>
</organism>
<feature type="transmembrane region" description="Helical" evidence="1">
    <location>
        <begin position="12"/>
        <end position="29"/>
    </location>
</feature>
<dbReference type="PATRIC" id="fig|1598.90.peg.2152"/>
<dbReference type="EMBL" id="PTLS01000027">
    <property type="protein sequence ID" value="RMX25613.1"/>
    <property type="molecule type" value="Genomic_DNA"/>
</dbReference>
<reference evidence="3" key="2">
    <citation type="submission" date="2017-05" db="EMBL/GenBank/DDBJ databases">
        <authorList>
            <person name="Song R."/>
            <person name="Chenine A.L."/>
            <person name="Ruprecht R.M."/>
        </authorList>
    </citation>
    <scope>NUCLEOTIDE SEQUENCE [LARGE SCALE GENOMIC DNA]</scope>
    <source>
        <strain evidence="3">103v</strain>
    </source>
</reference>
<dbReference type="Proteomes" id="UP000027731">
    <property type="component" value="Unassembled WGS sequence"/>
</dbReference>
<reference evidence="4 7" key="5">
    <citation type="journal article" date="2018" name="J Appl Environ Microbiol">
        <title>The gut symbionts Lactobacillus reuteri R2lc and 2010 encode a polyketide synthase cluster that activates the mammalian aryl-hydrocarbon receptor.</title>
        <authorList>
            <person name="Ozcam M."/>
            <person name="Roos S."/>
            <person name="Van Pijkeren J.P."/>
        </authorList>
    </citation>
    <scope>NUCLEOTIDE SEQUENCE [LARGE SCALE GENOMIC DNA]</scope>
    <source>
        <strain evidence="4 7">R2lc</strain>
    </source>
</reference>
<keyword evidence="1" id="KW-0812">Transmembrane</keyword>
<accession>A0A073JM29</accession>
<reference evidence="6" key="3">
    <citation type="submission" date="2017-05" db="EMBL/GenBank/DDBJ databases">
        <authorList>
            <person name="Lin X.B."/>
            <person name="Stothard P."/>
            <person name="Tasseva G."/>
            <person name="Walter J."/>
        </authorList>
    </citation>
    <scope>NUCLEOTIDE SEQUENCE [LARGE SCALE GENOMIC DNA]</scope>
    <source>
        <strain evidence="6">103v</strain>
    </source>
</reference>
<feature type="transmembrane region" description="Helical" evidence="1">
    <location>
        <begin position="56"/>
        <end position="73"/>
    </location>
</feature>
<dbReference type="Proteomes" id="UP000276940">
    <property type="component" value="Unassembled WGS sequence"/>
</dbReference>
<dbReference type="RefSeq" id="WP_003665177.1">
    <property type="nucleotide sequence ID" value="NZ_CP128363.1"/>
</dbReference>
<protein>
    <submittedName>
        <fullName evidence="2">Uncharacterized protein</fullName>
    </submittedName>
</protein>
<sequence>MILIDFLKKNKWNIIAILIFFGLCIYYAYDKNIVMASDSLLGAIIWLISCLKKKYSFLGGIALISYAVFILIIRADLWPGAVACIVIGLFILFFYLKKLKKQ</sequence>